<dbReference type="Pfam" id="PF06054">
    <property type="entry name" value="CoiA_nuc"/>
    <property type="match status" value="1"/>
</dbReference>
<dbReference type="Pfam" id="PF25164">
    <property type="entry name" value="CoiA_N"/>
    <property type="match status" value="1"/>
</dbReference>
<dbReference type="PIRSF" id="PIRSF007487">
    <property type="entry name" value="Competence-induced_CoiA_bac"/>
    <property type="match status" value="1"/>
</dbReference>
<evidence type="ECO:0008006" key="5">
    <source>
        <dbReference type="Google" id="ProtNLM"/>
    </source>
</evidence>
<keyword evidence="4" id="KW-1185">Reference proteome</keyword>
<dbReference type="InterPro" id="IPR057253">
    <property type="entry name" value="CoiA-like_N"/>
</dbReference>
<accession>A0A0B5AKW9</accession>
<evidence type="ECO:0000259" key="1">
    <source>
        <dbReference type="Pfam" id="PF06054"/>
    </source>
</evidence>
<evidence type="ECO:0000313" key="4">
    <source>
        <dbReference type="Proteomes" id="UP000031449"/>
    </source>
</evidence>
<dbReference type="HOGENOM" id="CLU_057999_0_0_9"/>
<dbReference type="EMBL" id="CP009416">
    <property type="protein sequence ID" value="AJD90731.1"/>
    <property type="molecule type" value="Genomic_DNA"/>
</dbReference>
<dbReference type="Proteomes" id="UP000031449">
    <property type="component" value="Chromosome"/>
</dbReference>
<proteinExistence type="predicted"/>
<sequence>MLIAQTPQGSPVSLYLARHNSPLVSSLRTQSLICPSCKSTVIVKAGQKVIPHFAHKSKAACRGFSENESAFHLLAKTSLNRWFLNQSLQTELEKNYADINRRADISVQIQQTDFAVEVQCSPISAELLQLRSADYRKVGAVPFWLLPSEFIQKSSMIKLSAFYQQFIRYSPAARQYYLLTYSPHEHTFTIYHHLIPLSKSLFLTSFNEYHQDTLYFPSFPIRPFSMSDSLYNVHIKMNEKWLVNVLRYRRSVKDPLLRKLYEANLSLYKTPPWVGLLLRSNIFFLSSPMEWQIHLYISMQRGRTFAKHQLIQELQQLIRRKVIHQRVLLDPPADYMFEQTVDELLNVLEKCDLILPVQSGYMLKKSGEAIGVKEETGLHSIREFHNRMKAQIIQEYNRR</sequence>
<reference evidence="3 4" key="1">
    <citation type="submission" date="2014-08" db="EMBL/GenBank/DDBJ databases">
        <title>Complete genome of a marine bacteria Jeotgalibacillus malaysiensis.</title>
        <authorList>
            <person name="Yaakop A.S."/>
            <person name="Chan K.-G."/>
            <person name="Goh K.M."/>
        </authorList>
    </citation>
    <scope>NUCLEOTIDE SEQUENCE [LARGE SCALE GENOMIC DNA]</scope>
    <source>
        <strain evidence="3 4">D5</strain>
    </source>
</reference>
<dbReference type="OrthoDB" id="3784230at2"/>
<organism evidence="3 4">
    <name type="scientific">Jeotgalibacillus malaysiensis</name>
    <dbReference type="NCBI Taxonomy" id="1508404"/>
    <lineage>
        <taxon>Bacteria</taxon>
        <taxon>Bacillati</taxon>
        <taxon>Bacillota</taxon>
        <taxon>Bacilli</taxon>
        <taxon>Bacillales</taxon>
        <taxon>Caryophanaceae</taxon>
        <taxon>Jeotgalibacillus</taxon>
    </lineage>
</organism>
<dbReference type="AlphaFoldDB" id="A0A0B5AKW9"/>
<feature type="domain" description="Competence protein CoiA nuclease-like" evidence="1">
    <location>
        <begin position="68"/>
        <end position="217"/>
    </location>
</feature>
<gene>
    <name evidence="3" type="ORF">JMA_14140</name>
</gene>
<dbReference type="InterPro" id="IPR021176">
    <property type="entry name" value="Competence-induced_CoiA"/>
</dbReference>
<evidence type="ECO:0000313" key="3">
    <source>
        <dbReference type="EMBL" id="AJD90731.1"/>
    </source>
</evidence>
<protein>
    <recommendedName>
        <fullName evidence="5">Competence protein CoiA</fullName>
    </recommendedName>
</protein>
<feature type="domain" description="Competence protein CoiA-like N-terminal" evidence="2">
    <location>
        <begin position="24"/>
        <end position="62"/>
    </location>
</feature>
<name>A0A0B5AKW9_9BACL</name>
<dbReference type="STRING" id="1508404.JMA_14140"/>
<dbReference type="BioCyc" id="JESP1508404:G14D9-10668-MONOMER"/>
<evidence type="ECO:0000259" key="2">
    <source>
        <dbReference type="Pfam" id="PF25164"/>
    </source>
</evidence>
<dbReference type="InterPro" id="IPR010330">
    <property type="entry name" value="CoiA_nuc"/>
</dbReference>
<dbReference type="KEGG" id="jeo:JMA_14140"/>